<keyword evidence="1" id="KW-0472">Membrane</keyword>
<feature type="transmembrane region" description="Helical" evidence="1">
    <location>
        <begin position="230"/>
        <end position="247"/>
    </location>
</feature>
<keyword evidence="3" id="KW-0012">Acyltransferase</keyword>
<feature type="transmembrane region" description="Helical" evidence="1">
    <location>
        <begin position="44"/>
        <end position="63"/>
    </location>
</feature>
<dbReference type="Pfam" id="PF01757">
    <property type="entry name" value="Acyl_transf_3"/>
    <property type="match status" value="1"/>
</dbReference>
<dbReference type="GO" id="GO:0016020">
    <property type="term" value="C:membrane"/>
    <property type="evidence" value="ECO:0007669"/>
    <property type="project" value="TreeGrafter"/>
</dbReference>
<gene>
    <name evidence="3" type="ORF">SAMN05421874_106304</name>
</gene>
<evidence type="ECO:0000256" key="1">
    <source>
        <dbReference type="SAM" id="Phobius"/>
    </source>
</evidence>
<organism evidence="3 4">
    <name type="scientific">Nonomuraea maritima</name>
    <dbReference type="NCBI Taxonomy" id="683260"/>
    <lineage>
        <taxon>Bacteria</taxon>
        <taxon>Bacillati</taxon>
        <taxon>Actinomycetota</taxon>
        <taxon>Actinomycetes</taxon>
        <taxon>Streptosporangiales</taxon>
        <taxon>Streptosporangiaceae</taxon>
        <taxon>Nonomuraea</taxon>
    </lineage>
</organism>
<dbReference type="Proteomes" id="UP000198683">
    <property type="component" value="Unassembled WGS sequence"/>
</dbReference>
<keyword evidence="1" id="KW-0812">Transmembrane</keyword>
<feature type="transmembrane region" description="Helical" evidence="1">
    <location>
        <begin position="259"/>
        <end position="279"/>
    </location>
</feature>
<feature type="transmembrane region" description="Helical" evidence="1">
    <location>
        <begin position="331"/>
        <end position="352"/>
    </location>
</feature>
<dbReference type="EMBL" id="FNFB01000006">
    <property type="protein sequence ID" value="SDK29588.1"/>
    <property type="molecule type" value="Genomic_DNA"/>
</dbReference>
<dbReference type="GO" id="GO:0016747">
    <property type="term" value="F:acyltransferase activity, transferring groups other than amino-acyl groups"/>
    <property type="evidence" value="ECO:0007669"/>
    <property type="project" value="InterPro"/>
</dbReference>
<dbReference type="GO" id="GO:0016787">
    <property type="term" value="F:hydrolase activity"/>
    <property type="evidence" value="ECO:0007669"/>
    <property type="project" value="UniProtKB-KW"/>
</dbReference>
<dbReference type="RefSeq" id="WP_090763796.1">
    <property type="nucleotide sequence ID" value="NZ_FNFB01000006.1"/>
</dbReference>
<feature type="transmembrane region" description="Helical" evidence="1">
    <location>
        <begin position="167"/>
        <end position="188"/>
    </location>
</feature>
<feature type="transmembrane region" description="Helical" evidence="1">
    <location>
        <begin position="84"/>
        <end position="105"/>
    </location>
</feature>
<accession>A0A1G9AQL4</accession>
<feature type="domain" description="Acyltransferase 3" evidence="2">
    <location>
        <begin position="6"/>
        <end position="347"/>
    </location>
</feature>
<feature type="transmembrane region" description="Helical" evidence="1">
    <location>
        <begin position="135"/>
        <end position="155"/>
    </location>
</feature>
<dbReference type="STRING" id="683260.SAMN05421874_106304"/>
<evidence type="ECO:0000313" key="4">
    <source>
        <dbReference type="Proteomes" id="UP000198683"/>
    </source>
</evidence>
<keyword evidence="3" id="KW-0378">Hydrolase</keyword>
<feature type="transmembrane region" description="Helical" evidence="1">
    <location>
        <begin position="200"/>
        <end position="218"/>
    </location>
</feature>
<keyword evidence="4" id="KW-1185">Reference proteome</keyword>
<keyword evidence="1" id="KW-1133">Transmembrane helix</keyword>
<name>A0A1G9AQL4_9ACTN</name>
<keyword evidence="3" id="KW-0808">Transferase</keyword>
<dbReference type="OrthoDB" id="5242306at2"/>
<proteinExistence type="predicted"/>
<dbReference type="GO" id="GO:0009103">
    <property type="term" value="P:lipopolysaccharide biosynthetic process"/>
    <property type="evidence" value="ECO:0007669"/>
    <property type="project" value="TreeGrafter"/>
</dbReference>
<evidence type="ECO:0000313" key="3">
    <source>
        <dbReference type="EMBL" id="SDK29588.1"/>
    </source>
</evidence>
<sequence length="380" mass="42040">MRGRDAALDGIRALAALGVWLLHVGSNTGVMYREGLLAWMMSRLGVAVPIFFLLSGLLLYRPWARAVIEDTPRPRTPRYLWRRVLRVMPLYWLVTGLTLWAWSSFDLTGWLTWMLLAQNHFPGDDTTPDGLYQMWTLPVEMSFYLLLPLIAWALHRWARCGNRPVRLLAGIGVLPLVSVVTVVVARVYDLPQLGTLLPYQLVFFACGMALAVLSVWIGHSRVVESLAPQLLVLAGLVYVLLSTELAGPRTLALPTLSQSLWRLCLEAAVAVLVVTPFALAPGSGALRDRVLGHPVTAYFGRISYGFFLWHVPVITLQLKLMGAQPFGGDPAGVAVVSFVVTTLLSVVSHHLVELPVLRLARTERAPDRPREAPPQVARVP</sequence>
<dbReference type="AlphaFoldDB" id="A0A1G9AQL4"/>
<dbReference type="InterPro" id="IPR050879">
    <property type="entry name" value="Acyltransferase_3"/>
</dbReference>
<dbReference type="PANTHER" id="PTHR23028">
    <property type="entry name" value="ACETYLTRANSFERASE"/>
    <property type="match status" value="1"/>
</dbReference>
<feature type="transmembrane region" description="Helical" evidence="1">
    <location>
        <begin position="291"/>
        <end position="311"/>
    </location>
</feature>
<reference evidence="3 4" key="1">
    <citation type="submission" date="2016-10" db="EMBL/GenBank/DDBJ databases">
        <authorList>
            <person name="de Groot N.N."/>
        </authorList>
    </citation>
    <scope>NUCLEOTIDE SEQUENCE [LARGE SCALE GENOMIC DNA]</scope>
    <source>
        <strain evidence="3 4">CGMCC 4.5681</strain>
    </source>
</reference>
<evidence type="ECO:0000259" key="2">
    <source>
        <dbReference type="Pfam" id="PF01757"/>
    </source>
</evidence>
<dbReference type="InterPro" id="IPR002656">
    <property type="entry name" value="Acyl_transf_3_dom"/>
</dbReference>
<feature type="transmembrane region" description="Helical" evidence="1">
    <location>
        <begin position="12"/>
        <end position="32"/>
    </location>
</feature>
<dbReference type="PANTHER" id="PTHR23028:SF53">
    <property type="entry name" value="ACYL_TRANSF_3 DOMAIN-CONTAINING PROTEIN"/>
    <property type="match status" value="1"/>
</dbReference>
<protein>
    <submittedName>
        <fullName evidence="3">Peptidoglycan/LPS O-acetylase OafA/YrhL, contains acyltransferase and SGNH-hydrolase domains</fullName>
    </submittedName>
</protein>